<dbReference type="EMBL" id="VTWT01000007">
    <property type="protein sequence ID" value="KAA9331786.1"/>
    <property type="molecule type" value="Genomic_DNA"/>
</dbReference>
<protein>
    <recommendedName>
        <fullName evidence="3">Apea-like HEPN domain-containing protein</fullName>
    </recommendedName>
</protein>
<sequence>MTLIIKKFELEEFYIRWNEKAEAYGSNTLSDCFDKFFTLFVIFNKIYNVVVIDLIEKGKLSILKDQYNLKVRKRHKKEFPYEGGAATTCIAYYLRSELSSLNLSIETEIHKIKVLLINKEFQISFSYGDPSELNDKELLNKLRSSENFEIFESMLKVLYNLRCNLFHGEKGFHPDQRMILEPAISALSKINNALISKIKQDM</sequence>
<proteinExistence type="predicted"/>
<keyword evidence="2" id="KW-1185">Reference proteome</keyword>
<evidence type="ECO:0008006" key="3">
    <source>
        <dbReference type="Google" id="ProtNLM"/>
    </source>
</evidence>
<accession>A0A5N1ITW6</accession>
<evidence type="ECO:0000313" key="2">
    <source>
        <dbReference type="Proteomes" id="UP000326570"/>
    </source>
</evidence>
<reference evidence="1 2" key="1">
    <citation type="submission" date="2019-09" db="EMBL/GenBank/DDBJ databases">
        <title>Genome sequence of Adhaeribacter sp. M2.</title>
        <authorList>
            <person name="Srinivasan S."/>
        </authorList>
    </citation>
    <scope>NUCLEOTIDE SEQUENCE [LARGE SCALE GENOMIC DNA]</scope>
    <source>
        <strain evidence="1 2">M2</strain>
    </source>
</reference>
<organism evidence="1 2">
    <name type="scientific">Adhaeribacter soli</name>
    <dbReference type="NCBI Taxonomy" id="2607655"/>
    <lineage>
        <taxon>Bacteria</taxon>
        <taxon>Pseudomonadati</taxon>
        <taxon>Bacteroidota</taxon>
        <taxon>Cytophagia</taxon>
        <taxon>Cytophagales</taxon>
        <taxon>Hymenobacteraceae</taxon>
        <taxon>Adhaeribacter</taxon>
    </lineage>
</organism>
<evidence type="ECO:0000313" key="1">
    <source>
        <dbReference type="EMBL" id="KAA9331786.1"/>
    </source>
</evidence>
<dbReference type="RefSeq" id="WP_150904396.1">
    <property type="nucleotide sequence ID" value="NZ_VTWT01000007.1"/>
</dbReference>
<gene>
    <name evidence="1" type="ORF">F0P94_13325</name>
</gene>
<name>A0A5N1ITW6_9BACT</name>
<comment type="caution">
    <text evidence="1">The sequence shown here is derived from an EMBL/GenBank/DDBJ whole genome shotgun (WGS) entry which is preliminary data.</text>
</comment>
<dbReference type="AlphaFoldDB" id="A0A5N1ITW6"/>
<dbReference type="Proteomes" id="UP000326570">
    <property type="component" value="Unassembled WGS sequence"/>
</dbReference>